<dbReference type="Gene3D" id="1.20.1050.10">
    <property type="match status" value="1"/>
</dbReference>
<evidence type="ECO:0000313" key="6">
    <source>
        <dbReference type="Proteomes" id="UP000039046"/>
    </source>
</evidence>
<evidence type="ECO:0008006" key="7">
    <source>
        <dbReference type="Google" id="ProtNLM"/>
    </source>
</evidence>
<dbReference type="PROSITE" id="PS50405">
    <property type="entry name" value="GST_CTER"/>
    <property type="match status" value="1"/>
</dbReference>
<protein>
    <recommendedName>
        <fullName evidence="7">Glutathione S-transferase</fullName>
    </recommendedName>
</protein>
<proteinExistence type="inferred from homology"/>
<evidence type="ECO:0000259" key="4">
    <source>
        <dbReference type="PROSITE" id="PS50405"/>
    </source>
</evidence>
<evidence type="ECO:0000313" key="5">
    <source>
        <dbReference type="EMBL" id="CEJ81526.1"/>
    </source>
</evidence>
<dbReference type="InterPro" id="IPR040079">
    <property type="entry name" value="Glutathione_S-Trfase"/>
</dbReference>
<name>A0A0A1STM3_9HYPO</name>
<evidence type="ECO:0000256" key="2">
    <source>
        <dbReference type="ARBA" id="ARBA00022679"/>
    </source>
</evidence>
<dbReference type="Pfam" id="PF00043">
    <property type="entry name" value="GST_C"/>
    <property type="match status" value="1"/>
</dbReference>
<dbReference type="EMBL" id="CDHN01000001">
    <property type="protein sequence ID" value="CEJ81526.1"/>
    <property type="molecule type" value="Genomic_DNA"/>
</dbReference>
<accession>A0A0A1STM3</accession>
<evidence type="ECO:0000256" key="1">
    <source>
        <dbReference type="ARBA" id="ARBA00007409"/>
    </source>
</evidence>
<dbReference type="SFLD" id="SFLDG01150">
    <property type="entry name" value="Main.1:_Beta-like"/>
    <property type="match status" value="1"/>
</dbReference>
<keyword evidence="2" id="KW-0808">Transferase</keyword>
<dbReference type="InterPro" id="IPR004045">
    <property type="entry name" value="Glutathione_S-Trfase_N"/>
</dbReference>
<dbReference type="PANTHER" id="PTHR44051:SF19">
    <property type="entry name" value="DISULFIDE-BOND OXIDOREDUCTASE YFCG"/>
    <property type="match status" value="1"/>
</dbReference>
<dbReference type="Gene3D" id="3.40.30.10">
    <property type="entry name" value="Glutaredoxin"/>
    <property type="match status" value="1"/>
</dbReference>
<dbReference type="PROSITE" id="PS50404">
    <property type="entry name" value="GST_NTER"/>
    <property type="match status" value="1"/>
</dbReference>
<gene>
    <name evidence="5" type="ORF">VHEMI01647</name>
</gene>
<dbReference type="GO" id="GO:0016740">
    <property type="term" value="F:transferase activity"/>
    <property type="evidence" value="ECO:0007669"/>
    <property type="project" value="UniProtKB-KW"/>
</dbReference>
<feature type="domain" description="GST N-terminal" evidence="3">
    <location>
        <begin position="25"/>
        <end position="107"/>
    </location>
</feature>
<keyword evidence="6" id="KW-1185">Reference proteome</keyword>
<dbReference type="Proteomes" id="UP000039046">
    <property type="component" value="Unassembled WGS sequence"/>
</dbReference>
<dbReference type="InterPro" id="IPR010987">
    <property type="entry name" value="Glutathione-S-Trfase_C-like"/>
</dbReference>
<dbReference type="FunFam" id="3.40.30.10:FF:000039">
    <property type="entry name" value="Glutathione S-transferase domain"/>
    <property type="match status" value="1"/>
</dbReference>
<dbReference type="STRING" id="1531966.A0A0A1STM3"/>
<dbReference type="OrthoDB" id="2309723at2759"/>
<dbReference type="HOGENOM" id="CLU_011226_6_2_1"/>
<dbReference type="SUPFAM" id="SSF52833">
    <property type="entry name" value="Thioredoxin-like"/>
    <property type="match status" value="1"/>
</dbReference>
<organism evidence="5 6">
    <name type="scientific">[Torrubiella] hemipterigena</name>
    <dbReference type="NCBI Taxonomy" id="1531966"/>
    <lineage>
        <taxon>Eukaryota</taxon>
        <taxon>Fungi</taxon>
        <taxon>Dikarya</taxon>
        <taxon>Ascomycota</taxon>
        <taxon>Pezizomycotina</taxon>
        <taxon>Sordariomycetes</taxon>
        <taxon>Hypocreomycetidae</taxon>
        <taxon>Hypocreales</taxon>
        <taxon>Clavicipitaceae</taxon>
        <taxon>Clavicipitaceae incertae sedis</taxon>
        <taxon>'Torrubiella' clade</taxon>
    </lineage>
</organism>
<reference evidence="5 6" key="1">
    <citation type="journal article" date="2015" name="Genome Announc.">
        <title>Draft Genome Sequence and Gene Annotation of the Entomopathogenic Fungus Verticillium hemipterigenum.</title>
        <authorList>
            <person name="Horn F."/>
            <person name="Habel A."/>
            <person name="Scharf D.H."/>
            <person name="Dworschak J."/>
            <person name="Brakhage A.A."/>
            <person name="Guthke R."/>
            <person name="Hertweck C."/>
            <person name="Linde J."/>
        </authorList>
    </citation>
    <scope>NUCLEOTIDE SEQUENCE [LARGE SCALE GENOMIC DNA]</scope>
</reference>
<evidence type="ECO:0000259" key="3">
    <source>
        <dbReference type="PROSITE" id="PS50404"/>
    </source>
</evidence>
<dbReference type="AlphaFoldDB" id="A0A0A1STM3"/>
<sequence length="240" mass="27595">MFRKPLIASIYTSPSRLFHTSVANKMLQVWGRRTSSNVQAVLWCLAELNVPYTQYDIGHRFGGNNTPEYLAMNPNGLVPVIRDGDDEPLFESSAIVRYLAAKYGSDAFWPKDPAKRAQVDKWAEWAKTNVFLGFTAPIFWPVVRTPKSKQNPEQIRGAIASLDKFLDIAETELSKKTFLAGEEFTLADIQLGHALFRYFDIDIERKKRPNLERYYETLKGRKAFQDMVMVSYDELRAKEE</sequence>
<dbReference type="InterPro" id="IPR036249">
    <property type="entry name" value="Thioredoxin-like_sf"/>
</dbReference>
<dbReference type="CDD" id="cd03047">
    <property type="entry name" value="GST_N_2"/>
    <property type="match status" value="1"/>
</dbReference>
<dbReference type="PANTHER" id="PTHR44051">
    <property type="entry name" value="GLUTATHIONE S-TRANSFERASE-RELATED"/>
    <property type="match status" value="1"/>
</dbReference>
<comment type="similarity">
    <text evidence="1">Belongs to the GST superfamily.</text>
</comment>
<dbReference type="InterPro" id="IPR004046">
    <property type="entry name" value="GST_C"/>
</dbReference>
<dbReference type="Pfam" id="PF13409">
    <property type="entry name" value="GST_N_2"/>
    <property type="match status" value="1"/>
</dbReference>
<dbReference type="InterPro" id="IPR036282">
    <property type="entry name" value="Glutathione-S-Trfase_C_sf"/>
</dbReference>
<feature type="domain" description="GST C-terminal" evidence="4">
    <location>
        <begin position="112"/>
        <end position="240"/>
    </location>
</feature>
<dbReference type="SFLD" id="SFLDS00019">
    <property type="entry name" value="Glutathione_Transferase_(cytos"/>
    <property type="match status" value="1"/>
</dbReference>
<dbReference type="SFLD" id="SFLDG00358">
    <property type="entry name" value="Main_(cytGST)"/>
    <property type="match status" value="1"/>
</dbReference>
<dbReference type="SUPFAM" id="SSF47616">
    <property type="entry name" value="GST C-terminal domain-like"/>
    <property type="match status" value="1"/>
</dbReference>